<name>A0AAP6ZLZ2_9VIBR</name>
<dbReference type="Proteomes" id="UP000576645">
    <property type="component" value="Unassembled WGS sequence"/>
</dbReference>
<dbReference type="AlphaFoldDB" id="A0AAP6ZLZ2"/>
<sequence>MVFVKPFHVLCLSKPIPSARVTNGYTLGCTCFVRCSFTHRKYVSGPIIMTSKIITIATVSTLLTACGGGDGGATSSSTSPSTSPSSLQSKSIQGVAIDGYTNDGYISGATAFLDLNYNGELDSGEPSSTTDANGRYELSLSGEIADCVDYAPIVVDVPVGGIDADDLIYPNDGPYRLFFPPVKMTTSDSEIKSTTPLTSLVWSAMKLKLDKDDNAMSSCEDLQDELHLQDLIGDNSFQKIESDVASGYNVSVEKLYSDFIKEDDSDVKARALKLMPVVKKSYRELKRLREANPKAKEAYVSYIAPSEGDINDEQNAQWVKHEVIKSDSKVERNAFDVDVRNEFDLANESVDSPLFESVVRYTAENSDLSYTREYSLRRETQGNQESILSRSFDCTIKETIEESRVTDANSMTIYEVTNQSGTKKESSMEDCFGNYVGGADLEQIIEVMAINNSQVQGTVITGHRFTYDQYTPYAKWVDVDPTLNNVDGNLLGSFFYIGTDFSENSAHGSVRWVRSKAEFGQSVFGQNESLQYQVITTKDSNGDWYMETDYDDGRSVYECSESQLGEWAQCSSSLPPFTNNDKVLNNTRLPVLKVTAALLQQNNE</sequence>
<evidence type="ECO:0000313" key="1">
    <source>
        <dbReference type="EMBL" id="NOJ21810.1"/>
    </source>
</evidence>
<dbReference type="SUPFAM" id="SSF117074">
    <property type="entry name" value="Hypothetical protein PA1324"/>
    <property type="match status" value="1"/>
</dbReference>
<protein>
    <submittedName>
        <fullName evidence="1">Uncharacterized protein</fullName>
    </submittedName>
</protein>
<accession>A0AAP6ZLZ2</accession>
<gene>
    <name evidence="1" type="ORF">F0238_03590</name>
</gene>
<proteinExistence type="predicted"/>
<dbReference type="EMBL" id="VTXP01000002">
    <property type="protein sequence ID" value="NOJ21810.1"/>
    <property type="molecule type" value="Genomic_DNA"/>
</dbReference>
<evidence type="ECO:0000313" key="2">
    <source>
        <dbReference type="Proteomes" id="UP000576645"/>
    </source>
</evidence>
<reference evidence="1 2" key="1">
    <citation type="submission" date="2019-09" db="EMBL/GenBank/DDBJ databases">
        <title>Draft genome sequencing and comparative genomics of hatchery-associated Vibrios.</title>
        <authorList>
            <person name="Kehlet-Delgado H."/>
            <person name="Mueller R.S."/>
        </authorList>
    </citation>
    <scope>NUCLEOTIDE SEQUENCE [LARGE SCALE GENOMIC DNA]</scope>
    <source>
        <strain evidence="1 2">09-121-3</strain>
    </source>
</reference>
<organism evidence="1 2">
    <name type="scientific">Vibrio coralliilyticus</name>
    <dbReference type="NCBI Taxonomy" id="190893"/>
    <lineage>
        <taxon>Bacteria</taxon>
        <taxon>Pseudomonadati</taxon>
        <taxon>Pseudomonadota</taxon>
        <taxon>Gammaproteobacteria</taxon>
        <taxon>Vibrionales</taxon>
        <taxon>Vibrionaceae</taxon>
        <taxon>Vibrio</taxon>
    </lineage>
</organism>
<comment type="caution">
    <text evidence="1">The sequence shown here is derived from an EMBL/GenBank/DDBJ whole genome shotgun (WGS) entry which is preliminary data.</text>
</comment>